<feature type="region of interest" description="Disordered" evidence="1">
    <location>
        <begin position="94"/>
        <end position="115"/>
    </location>
</feature>
<feature type="compositionally biased region" description="Basic and acidic residues" evidence="1">
    <location>
        <begin position="97"/>
        <end position="115"/>
    </location>
</feature>
<feature type="signal peptide" evidence="2">
    <location>
        <begin position="1"/>
        <end position="16"/>
    </location>
</feature>
<feature type="chain" id="PRO_5006450022" evidence="2">
    <location>
        <begin position="17"/>
        <end position="438"/>
    </location>
</feature>
<dbReference type="AlphaFoldDB" id="A0A0R3W8Y1"/>
<name>A0A0R3W8Y1_TAEAS</name>
<protein>
    <submittedName>
        <fullName evidence="3">NET domain-containing protein</fullName>
    </submittedName>
</protein>
<organism evidence="3">
    <name type="scientific">Taenia asiatica</name>
    <name type="common">Asian tapeworm</name>
    <dbReference type="NCBI Taxonomy" id="60517"/>
    <lineage>
        <taxon>Eukaryota</taxon>
        <taxon>Metazoa</taxon>
        <taxon>Spiralia</taxon>
        <taxon>Lophotrochozoa</taxon>
        <taxon>Platyhelminthes</taxon>
        <taxon>Cestoda</taxon>
        <taxon>Eucestoda</taxon>
        <taxon>Cyclophyllidea</taxon>
        <taxon>Taeniidae</taxon>
        <taxon>Taenia</taxon>
    </lineage>
</organism>
<evidence type="ECO:0000256" key="1">
    <source>
        <dbReference type="SAM" id="MobiDB-lite"/>
    </source>
</evidence>
<evidence type="ECO:0000256" key="2">
    <source>
        <dbReference type="SAM" id="SignalP"/>
    </source>
</evidence>
<reference evidence="3" key="1">
    <citation type="submission" date="2017-02" db="UniProtKB">
        <authorList>
            <consortium name="WormBaseParasite"/>
        </authorList>
    </citation>
    <scope>IDENTIFICATION</scope>
</reference>
<sequence length="438" mass="49684">LLFCVGFACFCASCKGFLFCHIPVFLGCYFNHCRLSCVVIMNRQLSSRSRKQRLPCDQNMTTFLQPNTDFEADYEGREVFEGAPPKKVNRLINGSRKASDARDRQAQMDHNEQERGRRRELAIIYEMIRTCITEEDIRRHLDGAGKCPEKLSYPQLLQISCGMIEDEIHDMAIYERLVKEIDILENECAKLGIPIPERPRVIPPMQRHKIVAGVVEAVLREDKASRNRDGDYVVSQRERALEAHRKLTELLGDGSHPPTCVPSVGSFTTVSESHESRSCENSRRVVRRNSRKITRKHSLRNLPVSNFVSPLPPLHTSSPYPLDQDDFEFPNPHQRRFALVSSTSSPSAYVQLPNVCPVLDGETYSPPMPREDRTAPSVDQEIVDEFFASVVNVESNLDDADIIGCTGTGDLDDYAFDTLFDVITTEPMDDFAKLPFQQ</sequence>
<keyword evidence="2" id="KW-0732">Signal</keyword>
<evidence type="ECO:0000313" key="3">
    <source>
        <dbReference type="WBParaSite" id="TASK_0000686001-mRNA-1"/>
    </source>
</evidence>
<accession>A0A0R3W8Y1</accession>
<dbReference type="WBParaSite" id="TASK_0000686001-mRNA-1">
    <property type="protein sequence ID" value="TASK_0000686001-mRNA-1"/>
    <property type="gene ID" value="TASK_0000686001"/>
</dbReference>
<proteinExistence type="predicted"/>